<dbReference type="GO" id="GO:0033629">
    <property type="term" value="P:negative regulation of cell adhesion mediated by integrin"/>
    <property type="evidence" value="ECO:0007669"/>
    <property type="project" value="TreeGrafter"/>
</dbReference>
<reference evidence="6" key="2">
    <citation type="journal article" date="2007" name="PLoS Biol.">
        <title>Survey sequencing and comparative analysis of the elephant shark (Callorhinchus milii) genome.</title>
        <authorList>
            <person name="Venkatesh B."/>
            <person name="Kirkness E.F."/>
            <person name="Loh Y.H."/>
            <person name="Halpern A.L."/>
            <person name="Lee A.P."/>
            <person name="Johnson J."/>
            <person name="Dandona N."/>
            <person name="Viswanathan L.D."/>
            <person name="Tay A."/>
            <person name="Venter J.C."/>
            <person name="Strausberg R.L."/>
            <person name="Brenner S."/>
        </authorList>
    </citation>
    <scope>NUCLEOTIDE SEQUENCE [LARGE SCALE GENOMIC DNA]</scope>
</reference>
<dbReference type="InterPro" id="IPR032757">
    <property type="entry name" value="DUF4683"/>
</dbReference>
<evidence type="ECO:0000259" key="4">
    <source>
        <dbReference type="Pfam" id="PF15735"/>
    </source>
</evidence>
<keyword evidence="6" id="KW-1185">Reference proteome</keyword>
<dbReference type="AlphaFoldDB" id="A0A4W3H983"/>
<dbReference type="GO" id="GO:2001223">
    <property type="term" value="P:negative regulation of neuron migration"/>
    <property type="evidence" value="ECO:0007669"/>
    <property type="project" value="TreeGrafter"/>
</dbReference>
<evidence type="ECO:0000256" key="2">
    <source>
        <dbReference type="ARBA" id="ARBA00023242"/>
    </source>
</evidence>
<sequence length="1079" mass="120449">MQIGCCIRPQNTVTLCTALYHVKNFETSKKSAGSNMEPKDLPSVNEKPCEIQPVTLGNSESNEAECCEFGVDWRSGLSNETTVVPEKHFSIFPTEDTISDQMLNFSLSGVTCEDKFVGEKVAFNESNYATADTPEGLVIEKCNTDESLLPLPNQNWSYIESFINENKDDFLDLCTTNEFSTNLIGEEDSDSFLFDDDSTLSSDVCSLKIRYESFQDNIREQTNFQEDAQLNFFPSIQCNGTKKVAKTPIKNNAVSPGFIPEGGKGCNGQERSKLYELETNQCLLSGVFLDNWKEGGQDSIDSVCLSSIIDEDQENWQLLRKNAQRCSKQTNYTLRAKRQIRYSDDYLYDIDSLETVKLSGTKDHITESTQEDDDDWCPRKRRKTGKKEAPVVIKYIIVNRFKGHKSMRVKISKLDSTEKQVLLTDEFVKKYQKLSPLKDFLPPVPYSCNVYPIQERDDGKLKPCSGAGMSYMFFASKNKNTPLGKANSQIGKDTFDRNSARSANGKSPVPHAEMHRNSGQCNAASPSPLPNFNTASLHSPAFHGKLEAHSGLLSPVPATSCPEWPVPSAYNTLTIPEISGGYFRSLLDGDDPSINTHLQLSSQHSSVNGQCNKIVTENPFSSPQQRQSDDRATRCNGGEPNICQHLEEKSQVQQMWSVETVQNLHLHGGMGKDLFHLWADDSENESLVQVEAEKRPTTNRNLNHHVFTSHSSQNEMNVNCSQKYLNEKTNQTLPSKDSLCILDISNFTPARVKQRSWSRFSQVNTPGVLSETNISLDQCRCDQVFNKVGPPSLCVNQWQTCGELNRNVKTYSFTSDPSCMSFSQSARPFHSQASDHINSTSNCKFNKAINFTRTKILNTNASQWDEKNDDASLEKEAVEVQGNTSGGSYAEQMNQSEKAYKPTKGFTNKDLEMCAKLVKKGLINTKSKLPINGENLNGKDDYWLVPTESCADLMGENHIGSRVLNGHQREFEEPDNILSNIVSGMAAVQRFMMASVEPMLNPGDVVLSAINPSAELKNSYKWKSKPLYALHIGAKDLKNKKSQHGSECIPSRDSPNNESVNRISSCCAQNVSNPVTQPN</sequence>
<feature type="region of interest" description="Disordered" evidence="3">
    <location>
        <begin position="1041"/>
        <end position="1061"/>
    </location>
</feature>
<protein>
    <recommendedName>
        <fullName evidence="4">DUF4683 domain-containing protein</fullName>
    </recommendedName>
</protein>
<reference evidence="5" key="5">
    <citation type="submission" date="2025-09" db="UniProtKB">
        <authorList>
            <consortium name="Ensembl"/>
        </authorList>
    </citation>
    <scope>IDENTIFICATION</scope>
</reference>
<proteinExistence type="predicted"/>
<dbReference type="PANTHER" id="PTHR46946:SF1">
    <property type="entry name" value="NEURITE EXTENSION AND MIGRATION FACTOR"/>
    <property type="match status" value="1"/>
</dbReference>
<dbReference type="InParanoid" id="A0A4W3H983"/>
<feature type="compositionally biased region" description="Polar residues" evidence="3">
    <location>
        <begin position="517"/>
        <end position="532"/>
    </location>
</feature>
<evidence type="ECO:0000313" key="5">
    <source>
        <dbReference type="Ensembl" id="ENSCMIP00000011727.1"/>
    </source>
</evidence>
<evidence type="ECO:0000313" key="6">
    <source>
        <dbReference type="Proteomes" id="UP000314986"/>
    </source>
</evidence>
<feature type="domain" description="DUF4683" evidence="4">
    <location>
        <begin position="183"/>
        <end position="246"/>
    </location>
</feature>
<evidence type="ECO:0000256" key="1">
    <source>
        <dbReference type="ARBA" id="ARBA00004123"/>
    </source>
</evidence>
<reference evidence="5" key="4">
    <citation type="submission" date="2025-08" db="UniProtKB">
        <authorList>
            <consortium name="Ensembl"/>
        </authorList>
    </citation>
    <scope>IDENTIFICATION</scope>
</reference>
<accession>A0A4W3H983</accession>
<feature type="region of interest" description="Disordered" evidence="3">
    <location>
        <begin position="483"/>
        <end position="532"/>
    </location>
</feature>
<reference evidence="6" key="1">
    <citation type="journal article" date="2006" name="Science">
        <title>Ancient noncoding elements conserved in the human genome.</title>
        <authorList>
            <person name="Venkatesh B."/>
            <person name="Kirkness E.F."/>
            <person name="Loh Y.H."/>
            <person name="Halpern A.L."/>
            <person name="Lee A.P."/>
            <person name="Johnson J."/>
            <person name="Dandona N."/>
            <person name="Viswanathan L.D."/>
            <person name="Tay A."/>
            <person name="Venter J.C."/>
            <person name="Strausberg R.L."/>
            <person name="Brenner S."/>
        </authorList>
    </citation>
    <scope>NUCLEOTIDE SEQUENCE [LARGE SCALE GENOMIC DNA]</scope>
</reference>
<dbReference type="Proteomes" id="UP000314986">
    <property type="component" value="Unassembled WGS sequence"/>
</dbReference>
<feature type="compositionally biased region" description="Polar residues" evidence="3">
    <location>
        <begin position="615"/>
        <end position="626"/>
    </location>
</feature>
<feature type="region of interest" description="Disordered" evidence="3">
    <location>
        <begin position="615"/>
        <end position="637"/>
    </location>
</feature>
<dbReference type="Ensembl" id="ENSCMIT00000012012.1">
    <property type="protein sequence ID" value="ENSCMIP00000011727.1"/>
    <property type="gene ID" value="ENSCMIG00000006076.1"/>
</dbReference>
<reference evidence="6" key="3">
    <citation type="journal article" date="2014" name="Nature">
        <title>Elephant shark genome provides unique insights into gnathostome evolution.</title>
        <authorList>
            <consortium name="International Elephant Shark Genome Sequencing Consortium"/>
            <person name="Venkatesh B."/>
            <person name="Lee A.P."/>
            <person name="Ravi V."/>
            <person name="Maurya A.K."/>
            <person name="Lian M.M."/>
            <person name="Swann J.B."/>
            <person name="Ohta Y."/>
            <person name="Flajnik M.F."/>
            <person name="Sutoh Y."/>
            <person name="Kasahara M."/>
            <person name="Hoon S."/>
            <person name="Gangu V."/>
            <person name="Roy S.W."/>
            <person name="Irimia M."/>
            <person name="Korzh V."/>
            <person name="Kondrychyn I."/>
            <person name="Lim Z.W."/>
            <person name="Tay B.H."/>
            <person name="Tohari S."/>
            <person name="Kong K.W."/>
            <person name="Ho S."/>
            <person name="Lorente-Galdos B."/>
            <person name="Quilez J."/>
            <person name="Marques-Bonet T."/>
            <person name="Raney B.J."/>
            <person name="Ingham P.W."/>
            <person name="Tay A."/>
            <person name="Hillier L.W."/>
            <person name="Minx P."/>
            <person name="Boehm T."/>
            <person name="Wilson R.K."/>
            <person name="Brenner S."/>
            <person name="Warren W.C."/>
        </authorList>
    </citation>
    <scope>NUCLEOTIDE SEQUENCE [LARGE SCALE GENOMIC DNA]</scope>
</reference>
<evidence type="ECO:0000256" key="3">
    <source>
        <dbReference type="SAM" id="MobiDB-lite"/>
    </source>
</evidence>
<organism evidence="5 6">
    <name type="scientific">Callorhinchus milii</name>
    <name type="common">Ghost shark</name>
    <dbReference type="NCBI Taxonomy" id="7868"/>
    <lineage>
        <taxon>Eukaryota</taxon>
        <taxon>Metazoa</taxon>
        <taxon>Chordata</taxon>
        <taxon>Craniata</taxon>
        <taxon>Vertebrata</taxon>
        <taxon>Chondrichthyes</taxon>
        <taxon>Holocephali</taxon>
        <taxon>Chimaeriformes</taxon>
        <taxon>Callorhinchidae</taxon>
        <taxon>Callorhinchus</taxon>
    </lineage>
</organism>
<dbReference type="GO" id="GO:0001953">
    <property type="term" value="P:negative regulation of cell-matrix adhesion"/>
    <property type="evidence" value="ECO:0007669"/>
    <property type="project" value="TreeGrafter"/>
</dbReference>
<name>A0A4W3H983_CALMI</name>
<keyword evidence="2" id="KW-0539">Nucleus</keyword>
<dbReference type="Pfam" id="PF15735">
    <property type="entry name" value="DUF4683"/>
    <property type="match status" value="2"/>
</dbReference>
<feature type="domain" description="DUF4683" evidence="4">
    <location>
        <begin position="309"/>
        <end position="450"/>
    </location>
</feature>
<dbReference type="InterPro" id="IPR042794">
    <property type="entry name" value="Nexmif"/>
</dbReference>
<dbReference type="GO" id="GO:0005634">
    <property type="term" value="C:nucleus"/>
    <property type="evidence" value="ECO:0007669"/>
    <property type="project" value="UniProtKB-SubCell"/>
</dbReference>
<dbReference type="OMA" id="IRYSDDY"/>
<dbReference type="GeneTree" id="ENSGT00940000159746"/>
<comment type="subcellular location">
    <subcellularLocation>
        <location evidence="1">Nucleus</location>
    </subcellularLocation>
</comment>
<dbReference type="GO" id="GO:2000048">
    <property type="term" value="P:negative regulation of cell-cell adhesion mediated by cadherin"/>
    <property type="evidence" value="ECO:0007669"/>
    <property type="project" value="TreeGrafter"/>
</dbReference>
<dbReference type="PANTHER" id="PTHR46946">
    <property type="entry name" value="NEURITE EXTENSION AND MIGRATION FACTOR"/>
    <property type="match status" value="1"/>
</dbReference>